<feature type="compositionally biased region" description="Low complexity" evidence="7">
    <location>
        <begin position="259"/>
        <end position="268"/>
    </location>
</feature>
<feature type="chain" id="PRO_5041899463" description="protein disulfide-isomerase" evidence="8">
    <location>
        <begin position="20"/>
        <end position="463"/>
    </location>
</feature>
<dbReference type="Pfam" id="PF00085">
    <property type="entry name" value="Thioredoxin"/>
    <property type="match status" value="1"/>
</dbReference>
<sequence length="463" mass="50286">MPSHIHLVLLASLLGGVSAAGLYTKSSPVLQVDAKNYDSLIAKSNHTSIVEFYAPWCGHCQNLKPAYEKVAKNLEGLAKVAAVNCDEEENKPLCGQMGVQGFPTLKIVVPGKKPGKPRVEDYQGQRSAKAIVDSVIDRIPNHVKKLTDKDFDSWVTADESSKAVLFTEKGTTSALLRSLAIDFLGGIKIGQIRSKELKAVGKFDITSFPTLVLLPGGEVDAVIYDGEMKKKPMLQFLSQAAQPNPDPAPSSPKKKKANSSKTSGAKTSTIVDSDEPTESPKPKVDIPEEEKPAIIPVTPQLEELSTPEALESKCLTPKSSTCILTLLPITQSTDSDLPASAKEAQSAISELSHKLAGRHLPFYNIPSINSYSKQLRTQLGLSDESETEIIAVNGRRGWWRHYTPNEQDGFSLHAVENWVDAIRLGEGTKSKLPDGVIVKVDRDEPEEVKDETASKGPEPHNEL</sequence>
<keyword evidence="4" id="KW-1015">Disulfide bond</keyword>
<evidence type="ECO:0000313" key="10">
    <source>
        <dbReference type="EMBL" id="KAH8700619.1"/>
    </source>
</evidence>
<dbReference type="PANTHER" id="PTHR45815">
    <property type="entry name" value="PROTEIN DISULFIDE-ISOMERASE A6"/>
    <property type="match status" value="1"/>
</dbReference>
<evidence type="ECO:0000256" key="8">
    <source>
        <dbReference type="SAM" id="SignalP"/>
    </source>
</evidence>
<feature type="region of interest" description="Disordered" evidence="7">
    <location>
        <begin position="240"/>
        <end position="302"/>
    </location>
</feature>
<comment type="caution">
    <text evidence="10">The sequence shown here is derived from an EMBL/GenBank/DDBJ whole genome shotgun (WGS) entry which is preliminary data.</text>
</comment>
<name>A0AAD4L0F1_9EURO</name>
<dbReference type="AlphaFoldDB" id="A0AAD4L0F1"/>
<dbReference type="PROSITE" id="PS51352">
    <property type="entry name" value="THIOREDOXIN_2"/>
    <property type="match status" value="1"/>
</dbReference>
<dbReference type="InterPro" id="IPR057305">
    <property type="entry name" value="Thioredox_PDIA6_C"/>
</dbReference>
<dbReference type="PROSITE" id="PS00194">
    <property type="entry name" value="THIOREDOXIN_1"/>
    <property type="match status" value="1"/>
</dbReference>
<dbReference type="PRINTS" id="PR00421">
    <property type="entry name" value="THIOREDOXIN"/>
</dbReference>
<dbReference type="InterPro" id="IPR017937">
    <property type="entry name" value="Thioredoxin_CS"/>
</dbReference>
<dbReference type="GO" id="GO:0015035">
    <property type="term" value="F:protein-disulfide reductase activity"/>
    <property type="evidence" value="ECO:0007669"/>
    <property type="project" value="TreeGrafter"/>
</dbReference>
<evidence type="ECO:0000256" key="5">
    <source>
        <dbReference type="ARBA" id="ARBA00023235"/>
    </source>
</evidence>
<dbReference type="Proteomes" id="UP001201262">
    <property type="component" value="Unassembled WGS sequence"/>
</dbReference>
<keyword evidence="8" id="KW-0732">Signal</keyword>
<proteinExistence type="predicted"/>
<gene>
    <name evidence="10" type="ORF">BGW36DRAFT_316682</name>
</gene>
<feature type="compositionally biased region" description="Basic and acidic residues" evidence="7">
    <location>
        <begin position="450"/>
        <end position="463"/>
    </location>
</feature>
<dbReference type="EMBL" id="JAJTJA010000004">
    <property type="protein sequence ID" value="KAH8700619.1"/>
    <property type="molecule type" value="Genomic_DNA"/>
</dbReference>
<dbReference type="CDD" id="cd03002">
    <property type="entry name" value="PDI_a_MPD1_like"/>
    <property type="match status" value="1"/>
</dbReference>
<comment type="subcellular location">
    <subcellularLocation>
        <location evidence="2">Endoplasmic reticulum lumen</location>
    </subcellularLocation>
</comment>
<dbReference type="PANTHER" id="PTHR45815:SF3">
    <property type="entry name" value="PROTEIN DISULFIDE-ISOMERASE A6"/>
    <property type="match status" value="1"/>
</dbReference>
<evidence type="ECO:0000256" key="2">
    <source>
        <dbReference type="ARBA" id="ARBA00004319"/>
    </source>
</evidence>
<dbReference type="InterPro" id="IPR013766">
    <property type="entry name" value="Thioredoxin_domain"/>
</dbReference>
<reference evidence="10" key="1">
    <citation type="submission" date="2021-12" db="EMBL/GenBank/DDBJ databases">
        <title>Convergent genome expansion in fungi linked to evolution of root-endophyte symbiosis.</title>
        <authorList>
            <consortium name="DOE Joint Genome Institute"/>
            <person name="Ke Y.-H."/>
            <person name="Bonito G."/>
            <person name="Liao H.-L."/>
            <person name="Looney B."/>
            <person name="Rojas-Flechas A."/>
            <person name="Nash J."/>
            <person name="Hameed K."/>
            <person name="Schadt C."/>
            <person name="Martin F."/>
            <person name="Crous P.W."/>
            <person name="Miettinen O."/>
            <person name="Magnuson J.K."/>
            <person name="Labbe J."/>
            <person name="Jacobson D."/>
            <person name="Doktycz M.J."/>
            <person name="Veneault-Fourrey C."/>
            <person name="Kuo A."/>
            <person name="Mondo S."/>
            <person name="Calhoun S."/>
            <person name="Riley R."/>
            <person name="Ohm R."/>
            <person name="LaButti K."/>
            <person name="Andreopoulos B."/>
            <person name="Pangilinan J."/>
            <person name="Nolan M."/>
            <person name="Tritt A."/>
            <person name="Clum A."/>
            <person name="Lipzen A."/>
            <person name="Daum C."/>
            <person name="Barry K."/>
            <person name="Grigoriev I.V."/>
            <person name="Vilgalys R."/>
        </authorList>
    </citation>
    <scope>NUCLEOTIDE SEQUENCE</scope>
    <source>
        <strain evidence="10">PMI_201</strain>
    </source>
</reference>
<evidence type="ECO:0000259" key="9">
    <source>
        <dbReference type="PROSITE" id="PS51352"/>
    </source>
</evidence>
<dbReference type="InterPro" id="IPR036249">
    <property type="entry name" value="Thioredoxin-like_sf"/>
</dbReference>
<evidence type="ECO:0000256" key="1">
    <source>
        <dbReference type="ARBA" id="ARBA00001182"/>
    </source>
</evidence>
<dbReference type="Pfam" id="PF24541">
    <property type="entry name" value="Thioredox_PDIA6_C"/>
    <property type="match status" value="1"/>
</dbReference>
<keyword evidence="11" id="KW-1185">Reference proteome</keyword>
<accession>A0AAD4L0F1</accession>
<dbReference type="RefSeq" id="XP_046074325.1">
    <property type="nucleotide sequence ID" value="XM_046212565.1"/>
</dbReference>
<evidence type="ECO:0000313" key="11">
    <source>
        <dbReference type="Proteomes" id="UP001201262"/>
    </source>
</evidence>
<protein>
    <recommendedName>
        <fullName evidence="3">protein disulfide-isomerase</fullName>
        <ecNumber evidence="3">5.3.4.1</ecNumber>
    </recommendedName>
</protein>
<dbReference type="GO" id="GO:0034976">
    <property type="term" value="P:response to endoplasmic reticulum stress"/>
    <property type="evidence" value="ECO:0007669"/>
    <property type="project" value="TreeGrafter"/>
</dbReference>
<dbReference type="GO" id="GO:0003756">
    <property type="term" value="F:protein disulfide isomerase activity"/>
    <property type="evidence" value="ECO:0007669"/>
    <property type="project" value="UniProtKB-EC"/>
</dbReference>
<evidence type="ECO:0000256" key="4">
    <source>
        <dbReference type="ARBA" id="ARBA00023157"/>
    </source>
</evidence>
<dbReference type="GeneID" id="70242852"/>
<keyword evidence="6" id="KW-0676">Redox-active center</keyword>
<organism evidence="10 11">
    <name type="scientific">Talaromyces proteolyticus</name>
    <dbReference type="NCBI Taxonomy" id="1131652"/>
    <lineage>
        <taxon>Eukaryota</taxon>
        <taxon>Fungi</taxon>
        <taxon>Dikarya</taxon>
        <taxon>Ascomycota</taxon>
        <taxon>Pezizomycotina</taxon>
        <taxon>Eurotiomycetes</taxon>
        <taxon>Eurotiomycetidae</taxon>
        <taxon>Eurotiales</taxon>
        <taxon>Trichocomaceae</taxon>
        <taxon>Talaromyces</taxon>
        <taxon>Talaromyces sect. Bacilispori</taxon>
    </lineage>
</organism>
<evidence type="ECO:0000256" key="3">
    <source>
        <dbReference type="ARBA" id="ARBA00012723"/>
    </source>
</evidence>
<comment type="catalytic activity">
    <reaction evidence="1">
        <text>Catalyzes the rearrangement of -S-S- bonds in proteins.</text>
        <dbReference type="EC" id="5.3.4.1"/>
    </reaction>
</comment>
<evidence type="ECO:0000256" key="6">
    <source>
        <dbReference type="ARBA" id="ARBA00023284"/>
    </source>
</evidence>
<keyword evidence="5" id="KW-0413">Isomerase</keyword>
<feature type="region of interest" description="Disordered" evidence="7">
    <location>
        <begin position="435"/>
        <end position="463"/>
    </location>
</feature>
<evidence type="ECO:0000256" key="7">
    <source>
        <dbReference type="SAM" id="MobiDB-lite"/>
    </source>
</evidence>
<feature type="domain" description="Thioredoxin" evidence="9">
    <location>
        <begin position="8"/>
        <end position="141"/>
    </location>
</feature>
<dbReference type="SUPFAM" id="SSF52833">
    <property type="entry name" value="Thioredoxin-like"/>
    <property type="match status" value="2"/>
</dbReference>
<feature type="compositionally biased region" description="Basic and acidic residues" evidence="7">
    <location>
        <begin position="278"/>
        <end position="292"/>
    </location>
</feature>
<dbReference type="EC" id="5.3.4.1" evidence="3"/>
<dbReference type="GO" id="GO:0005788">
    <property type="term" value="C:endoplasmic reticulum lumen"/>
    <property type="evidence" value="ECO:0007669"/>
    <property type="project" value="UniProtKB-SubCell"/>
</dbReference>
<feature type="signal peptide" evidence="8">
    <location>
        <begin position="1"/>
        <end position="19"/>
    </location>
</feature>
<dbReference type="Gene3D" id="3.40.30.10">
    <property type="entry name" value="Glutaredoxin"/>
    <property type="match status" value="2"/>
</dbReference>